<keyword evidence="3" id="KW-1185">Reference proteome</keyword>
<reference evidence="2" key="2">
    <citation type="submission" date="2020-09" db="EMBL/GenBank/DDBJ databases">
        <authorList>
            <person name="Sun Q."/>
            <person name="Zhou Y."/>
        </authorList>
    </citation>
    <scope>NUCLEOTIDE SEQUENCE</scope>
    <source>
        <strain evidence="2">CGMCC 1.12997</strain>
    </source>
</reference>
<feature type="signal peptide" evidence="1">
    <location>
        <begin position="1"/>
        <end position="20"/>
    </location>
</feature>
<comment type="caution">
    <text evidence="2">The sequence shown here is derived from an EMBL/GenBank/DDBJ whole genome shotgun (WGS) entry which is preliminary data.</text>
</comment>
<sequence length="279" mass="30350">MKRVLLAVLFSVQALSGALAVAQDSFFTKWQDRVRKTSSQQPGWAVPVVTPTSGIVQLARIDVLHQWTSTHTSTWNYGNSKGFNFIPYYKTEVDVNLPPYIEHNTPKAIDGAGDFSMVVKYRPFAGGAERGNYSTAFQVAATGATGSYKNGTARTTINPTLILGKGFGRFDVQSSLGGTLPVGSIHTIGRTIVWNTVAQYQVAKIFWPEVEVNSSFFHLGPNNGKNQTFVTPGLMVSKIKLGKDPRSRLGLVLGGGMQIATSTYHSYDHGLVLTGRVTF</sequence>
<dbReference type="Proteomes" id="UP000647241">
    <property type="component" value="Unassembled WGS sequence"/>
</dbReference>
<evidence type="ECO:0000313" key="3">
    <source>
        <dbReference type="Proteomes" id="UP000647241"/>
    </source>
</evidence>
<name>A0A917HIA6_9BACT</name>
<dbReference type="RefSeq" id="WP_188554473.1">
    <property type="nucleotide sequence ID" value="NZ_BMGT01000003.1"/>
</dbReference>
<organism evidence="2 3">
    <name type="scientific">Edaphobacter dinghuensis</name>
    <dbReference type="NCBI Taxonomy" id="1560005"/>
    <lineage>
        <taxon>Bacteria</taxon>
        <taxon>Pseudomonadati</taxon>
        <taxon>Acidobacteriota</taxon>
        <taxon>Terriglobia</taxon>
        <taxon>Terriglobales</taxon>
        <taxon>Acidobacteriaceae</taxon>
        <taxon>Edaphobacter</taxon>
    </lineage>
</organism>
<gene>
    <name evidence="2" type="ORF">GCM10011585_24050</name>
</gene>
<proteinExistence type="predicted"/>
<dbReference type="EMBL" id="BMGT01000003">
    <property type="protein sequence ID" value="GGG79926.1"/>
    <property type="molecule type" value="Genomic_DNA"/>
</dbReference>
<dbReference type="AlphaFoldDB" id="A0A917HIA6"/>
<accession>A0A917HIA6</accession>
<keyword evidence="1" id="KW-0732">Signal</keyword>
<evidence type="ECO:0000313" key="2">
    <source>
        <dbReference type="EMBL" id="GGG79926.1"/>
    </source>
</evidence>
<protein>
    <recommendedName>
        <fullName evidence="4">Transporter</fullName>
    </recommendedName>
</protein>
<feature type="chain" id="PRO_5036973153" description="Transporter" evidence="1">
    <location>
        <begin position="21"/>
        <end position="279"/>
    </location>
</feature>
<evidence type="ECO:0000256" key="1">
    <source>
        <dbReference type="SAM" id="SignalP"/>
    </source>
</evidence>
<reference evidence="2" key="1">
    <citation type="journal article" date="2014" name="Int. J. Syst. Evol. Microbiol.">
        <title>Complete genome sequence of Corynebacterium casei LMG S-19264T (=DSM 44701T), isolated from a smear-ripened cheese.</title>
        <authorList>
            <consortium name="US DOE Joint Genome Institute (JGI-PGF)"/>
            <person name="Walter F."/>
            <person name="Albersmeier A."/>
            <person name="Kalinowski J."/>
            <person name="Ruckert C."/>
        </authorList>
    </citation>
    <scope>NUCLEOTIDE SEQUENCE</scope>
    <source>
        <strain evidence="2">CGMCC 1.12997</strain>
    </source>
</reference>
<evidence type="ECO:0008006" key="4">
    <source>
        <dbReference type="Google" id="ProtNLM"/>
    </source>
</evidence>